<dbReference type="Pfam" id="PF03357">
    <property type="entry name" value="Snf7"/>
    <property type="match status" value="1"/>
</dbReference>
<sequence length="213" mass="24309">MADLLNMIIGKRLTPDEQVRKWRSDMRSQEREIDKRIRSIETEEAKIKRDIKAAAKRNDTTSCRILAKEVVRARKAKERMYTSKAQMNSVVMQLQQQVAMVKVAGHLQKSTEMMKLVNKLVKLPEISKNMEEMQREMMKAGIIEEMMNDAIELGDDDGIEEESDEIVDKVLFELTDGLLGQAGSVKQDEPDEVEEEPAEKVMAARLKALKATT</sequence>
<gene>
    <name evidence="1" type="ORF">SmJEL517_g00374</name>
</gene>
<accession>A0A507CIY3</accession>
<keyword evidence="2" id="KW-1185">Reference proteome</keyword>
<organism evidence="1 2">
    <name type="scientific">Synchytrium microbalum</name>
    <dbReference type="NCBI Taxonomy" id="1806994"/>
    <lineage>
        <taxon>Eukaryota</taxon>
        <taxon>Fungi</taxon>
        <taxon>Fungi incertae sedis</taxon>
        <taxon>Chytridiomycota</taxon>
        <taxon>Chytridiomycota incertae sedis</taxon>
        <taxon>Chytridiomycetes</taxon>
        <taxon>Synchytriales</taxon>
        <taxon>Synchytriaceae</taxon>
        <taxon>Synchytrium</taxon>
    </lineage>
</organism>
<dbReference type="EMBL" id="QEAO01000001">
    <property type="protein sequence ID" value="TPX38134.1"/>
    <property type="molecule type" value="Genomic_DNA"/>
</dbReference>
<reference evidence="1 2" key="1">
    <citation type="journal article" date="2019" name="Sci. Rep.">
        <title>Comparative genomics of chytrid fungi reveal insights into the obligate biotrophic and pathogenic lifestyle of Synchytrium endobioticum.</title>
        <authorList>
            <person name="van de Vossenberg B.T.L.H."/>
            <person name="Warris S."/>
            <person name="Nguyen H.D.T."/>
            <person name="van Gent-Pelzer M.P.E."/>
            <person name="Joly D.L."/>
            <person name="van de Geest H.C."/>
            <person name="Bonants P.J.M."/>
            <person name="Smith D.S."/>
            <person name="Levesque C.A."/>
            <person name="van der Lee T.A.J."/>
        </authorList>
    </citation>
    <scope>NUCLEOTIDE SEQUENCE [LARGE SCALE GENOMIC DNA]</scope>
    <source>
        <strain evidence="1 2">JEL517</strain>
    </source>
</reference>
<dbReference type="RefSeq" id="XP_031027849.1">
    <property type="nucleotide sequence ID" value="XM_031166304.1"/>
</dbReference>
<dbReference type="GO" id="GO:0007034">
    <property type="term" value="P:vacuolar transport"/>
    <property type="evidence" value="ECO:0007669"/>
    <property type="project" value="InterPro"/>
</dbReference>
<dbReference type="PANTHER" id="PTHR10476">
    <property type="entry name" value="CHARGED MULTIVESICULAR BODY PROTEIN"/>
    <property type="match status" value="1"/>
</dbReference>
<dbReference type="InterPro" id="IPR005024">
    <property type="entry name" value="Snf7_fam"/>
</dbReference>
<protein>
    <recommendedName>
        <fullName evidence="3">Charged multivesicular body protein 3</fullName>
    </recommendedName>
</protein>
<evidence type="ECO:0000313" key="2">
    <source>
        <dbReference type="Proteomes" id="UP000319731"/>
    </source>
</evidence>
<evidence type="ECO:0000313" key="1">
    <source>
        <dbReference type="EMBL" id="TPX38134.1"/>
    </source>
</evidence>
<dbReference type="Gene3D" id="6.10.140.1230">
    <property type="match status" value="1"/>
</dbReference>
<evidence type="ECO:0008006" key="3">
    <source>
        <dbReference type="Google" id="ProtNLM"/>
    </source>
</evidence>
<proteinExistence type="predicted"/>
<comment type="caution">
    <text evidence="1">The sequence shown here is derived from an EMBL/GenBank/DDBJ whole genome shotgun (WGS) entry which is preliminary data.</text>
</comment>
<dbReference type="GeneID" id="42001601"/>
<dbReference type="Proteomes" id="UP000319731">
    <property type="component" value="Unassembled WGS sequence"/>
</dbReference>
<name>A0A507CIY3_9FUNG</name>
<dbReference type="OrthoDB" id="2329734at2759"/>
<dbReference type="STRING" id="1806994.A0A507CIY3"/>
<dbReference type="AlphaFoldDB" id="A0A507CIY3"/>